<protein>
    <submittedName>
        <fullName evidence="12">SSI family serine proteinase inhibitor</fullName>
    </submittedName>
</protein>
<dbReference type="PROSITE" id="PS00999">
    <property type="entry name" value="SSI"/>
    <property type="match status" value="1"/>
</dbReference>
<feature type="region of interest" description="Disordered" evidence="9">
    <location>
        <begin position="23"/>
        <end position="71"/>
    </location>
</feature>
<feature type="signal peptide" evidence="10">
    <location>
        <begin position="1"/>
        <end position="23"/>
    </location>
</feature>
<evidence type="ECO:0000256" key="10">
    <source>
        <dbReference type="SAM" id="SignalP"/>
    </source>
</evidence>
<dbReference type="Pfam" id="PF00720">
    <property type="entry name" value="SSI"/>
    <property type="match status" value="1"/>
</dbReference>
<evidence type="ECO:0000256" key="2">
    <source>
        <dbReference type="ARBA" id="ARBA00010472"/>
    </source>
</evidence>
<dbReference type="InterPro" id="IPR023549">
    <property type="entry name" value="Subtilisin_inhibitor"/>
</dbReference>
<evidence type="ECO:0000256" key="6">
    <source>
        <dbReference type="ARBA" id="ARBA00022900"/>
    </source>
</evidence>
<feature type="chain" id="PRO_5047420240" evidence="10">
    <location>
        <begin position="24"/>
        <end position="182"/>
    </location>
</feature>
<keyword evidence="7" id="KW-1015">Disulfide bond</keyword>
<evidence type="ECO:0000259" key="11">
    <source>
        <dbReference type="Pfam" id="PF00720"/>
    </source>
</evidence>
<comment type="caution">
    <text evidence="12">The sequence shown here is derived from an EMBL/GenBank/DDBJ whole genome shotgun (WGS) entry which is preliminary data.</text>
</comment>
<dbReference type="InterPro" id="IPR036819">
    <property type="entry name" value="Subtilisin_inhibitor-like_sf"/>
</dbReference>
<keyword evidence="4" id="KW-0964">Secreted</keyword>
<evidence type="ECO:0000256" key="4">
    <source>
        <dbReference type="ARBA" id="ARBA00022525"/>
    </source>
</evidence>
<feature type="domain" description="Subtilisin inhibitor" evidence="11">
    <location>
        <begin position="82"/>
        <end position="168"/>
    </location>
</feature>
<evidence type="ECO:0000256" key="8">
    <source>
        <dbReference type="RuleBase" id="RU003471"/>
    </source>
</evidence>
<keyword evidence="5 8" id="KW-0646">Protease inhibitor</keyword>
<dbReference type="EMBL" id="JBHMQT010000014">
    <property type="protein sequence ID" value="MFC0862629.1"/>
    <property type="molecule type" value="Genomic_DNA"/>
</dbReference>
<feature type="compositionally biased region" description="Low complexity" evidence="9">
    <location>
        <begin position="31"/>
        <end position="44"/>
    </location>
</feature>
<evidence type="ECO:0000313" key="13">
    <source>
        <dbReference type="Proteomes" id="UP001589870"/>
    </source>
</evidence>
<keyword evidence="10" id="KW-0732">Signal</keyword>
<dbReference type="InterPro" id="IPR020054">
    <property type="entry name" value="Prot_inh_SSI_I16_CS"/>
</dbReference>
<gene>
    <name evidence="12" type="ORF">ACFHYQ_10010</name>
</gene>
<keyword evidence="6 8" id="KW-0722">Serine protease inhibitor</keyword>
<evidence type="ECO:0000256" key="7">
    <source>
        <dbReference type="ARBA" id="ARBA00023157"/>
    </source>
</evidence>
<evidence type="ECO:0000256" key="5">
    <source>
        <dbReference type="ARBA" id="ARBA00022690"/>
    </source>
</evidence>
<organism evidence="12 13">
    <name type="scientific">Sphaerimonospora cavernae</name>
    <dbReference type="NCBI Taxonomy" id="1740611"/>
    <lineage>
        <taxon>Bacteria</taxon>
        <taxon>Bacillati</taxon>
        <taxon>Actinomycetota</taxon>
        <taxon>Actinomycetes</taxon>
        <taxon>Streptosporangiales</taxon>
        <taxon>Streptosporangiaceae</taxon>
        <taxon>Sphaerimonospora</taxon>
    </lineage>
</organism>
<evidence type="ECO:0000256" key="3">
    <source>
        <dbReference type="ARBA" id="ARBA00011738"/>
    </source>
</evidence>
<evidence type="ECO:0000256" key="1">
    <source>
        <dbReference type="ARBA" id="ARBA00004613"/>
    </source>
</evidence>
<sequence length="182" mass="18608">MKPLLALLAGTAFAAGIVTPAQADEGPPAPASASSPASSRPSIAQTPVGVSESRTVSAPGPMTLIGRPGAKGGQNLGNVRMMLVTATSGGVSESDLPDQYAFLNCRPVGGSHPGAKDACAALAKVKGDPASLRPVKGTNCPMVYSPVTVTANGIWDGKYFWYRRTYGNKCEMRSVEGGVFAI</sequence>
<accession>A0ABV6U2D6</accession>
<comment type="similarity">
    <text evidence="2 8">Belongs to the protease inhibitor I16 (SSI) family.</text>
</comment>
<dbReference type="PRINTS" id="PR00294">
    <property type="entry name" value="SSBTLNINHBTR"/>
</dbReference>
<dbReference type="Proteomes" id="UP001589870">
    <property type="component" value="Unassembled WGS sequence"/>
</dbReference>
<evidence type="ECO:0000313" key="12">
    <source>
        <dbReference type="EMBL" id="MFC0862629.1"/>
    </source>
</evidence>
<proteinExistence type="inferred from homology"/>
<comment type="subunit">
    <text evidence="3">Homodimer.</text>
</comment>
<reference evidence="12 13" key="1">
    <citation type="submission" date="2024-09" db="EMBL/GenBank/DDBJ databases">
        <authorList>
            <person name="Sun Q."/>
            <person name="Mori K."/>
        </authorList>
    </citation>
    <scope>NUCLEOTIDE SEQUENCE [LARGE SCALE GENOMIC DNA]</scope>
    <source>
        <strain evidence="12 13">TBRC 1851</strain>
    </source>
</reference>
<name>A0ABV6U2D6_9ACTN</name>
<dbReference type="RefSeq" id="WP_394300825.1">
    <property type="nucleotide sequence ID" value="NZ_JBHMQT010000014.1"/>
</dbReference>
<dbReference type="InterPro" id="IPR000691">
    <property type="entry name" value="Prot_inh_I16_SSI"/>
</dbReference>
<keyword evidence="13" id="KW-1185">Reference proteome</keyword>
<dbReference type="SUPFAM" id="SSF55399">
    <property type="entry name" value="Subtilisin inhibitor"/>
    <property type="match status" value="1"/>
</dbReference>
<evidence type="ECO:0000256" key="9">
    <source>
        <dbReference type="SAM" id="MobiDB-lite"/>
    </source>
</evidence>
<dbReference type="Gene3D" id="3.30.350.10">
    <property type="entry name" value="Subtilisin inhibitor-like"/>
    <property type="match status" value="1"/>
</dbReference>
<comment type="subcellular location">
    <subcellularLocation>
        <location evidence="1">Secreted</location>
    </subcellularLocation>
</comment>